<evidence type="ECO:0000256" key="1">
    <source>
        <dbReference type="SAM" id="SignalP"/>
    </source>
</evidence>
<dbReference type="InterPro" id="IPR036941">
    <property type="entry name" value="Rcpt_L-dom_sf"/>
</dbReference>
<keyword evidence="1" id="KW-0732">Signal</keyword>
<keyword evidence="3" id="KW-1185">Reference proteome</keyword>
<feature type="chain" id="PRO_5006857331" evidence="1">
    <location>
        <begin position="24"/>
        <end position="253"/>
    </location>
</feature>
<evidence type="ECO:0000313" key="2">
    <source>
        <dbReference type="EMBL" id="CEL02120.1"/>
    </source>
</evidence>
<dbReference type="Gene3D" id="3.80.20.20">
    <property type="entry name" value="Receptor L-domain"/>
    <property type="match status" value="1"/>
</dbReference>
<dbReference type="AlphaFoldDB" id="A0A0U5FVL9"/>
<protein>
    <submittedName>
        <fullName evidence="2">Uncharacterized protein</fullName>
    </submittedName>
</protein>
<gene>
    <name evidence="2" type="ORF">ASPCAL03292</name>
</gene>
<feature type="signal peptide" evidence="1">
    <location>
        <begin position="1"/>
        <end position="23"/>
    </location>
</feature>
<dbReference type="SUPFAM" id="SSF52058">
    <property type="entry name" value="L domain-like"/>
    <property type="match status" value="1"/>
</dbReference>
<organism evidence="2 3">
    <name type="scientific">Aspergillus calidoustus</name>
    <dbReference type="NCBI Taxonomy" id="454130"/>
    <lineage>
        <taxon>Eukaryota</taxon>
        <taxon>Fungi</taxon>
        <taxon>Dikarya</taxon>
        <taxon>Ascomycota</taxon>
        <taxon>Pezizomycotina</taxon>
        <taxon>Eurotiomycetes</taxon>
        <taxon>Eurotiomycetidae</taxon>
        <taxon>Eurotiales</taxon>
        <taxon>Aspergillaceae</taxon>
        <taxon>Aspergillus</taxon>
        <taxon>Aspergillus subgen. Nidulantes</taxon>
    </lineage>
</organism>
<proteinExistence type="predicted"/>
<dbReference type="Proteomes" id="UP000054771">
    <property type="component" value="Unassembled WGS sequence"/>
</dbReference>
<evidence type="ECO:0000313" key="3">
    <source>
        <dbReference type="Proteomes" id="UP000054771"/>
    </source>
</evidence>
<dbReference type="OrthoDB" id="536881at2759"/>
<accession>A0A0U5FVL9</accession>
<dbReference type="EMBL" id="CDMC01000003">
    <property type="protein sequence ID" value="CEL02120.1"/>
    <property type="molecule type" value="Genomic_DNA"/>
</dbReference>
<sequence length="253" mass="27800">MAQLKFLVALLSAVVTLPIGSTARECYVDGTDKGRFHSLLVKTYPQLNQFKGCTTLIGSLDIAPTFSGDLELRGVKNVTGSISVFGALEEISLPDLEYIGEVTLFERHRVKRLLLPRVTRVKALHISQPRGFFFDLGFLTCAEAISLDGPWSRISFPSLEHVELKLSFDTQLPWASKGYPRDPAPIDIELPALRRVGGLSLEGDIRSLSTPKLEAIVDGGLRVSAQQADLPAVDMPSLKSLDTRLSLWGRISR</sequence>
<dbReference type="STRING" id="454130.A0A0U5FVL9"/>
<name>A0A0U5FVL9_ASPCI</name>
<reference evidence="3" key="1">
    <citation type="journal article" date="2016" name="Genome Announc.">
        <title>Draft genome sequences of fungus Aspergillus calidoustus.</title>
        <authorList>
            <person name="Horn F."/>
            <person name="Linde J."/>
            <person name="Mattern D.J."/>
            <person name="Walther G."/>
            <person name="Guthke R."/>
            <person name="Scherlach K."/>
            <person name="Martin K."/>
            <person name="Brakhage A.A."/>
            <person name="Petzke L."/>
            <person name="Valiante V."/>
        </authorList>
    </citation>
    <scope>NUCLEOTIDE SEQUENCE [LARGE SCALE GENOMIC DNA]</scope>
    <source>
        <strain evidence="3">SF006504</strain>
    </source>
</reference>